<reference evidence="2 3" key="1">
    <citation type="submission" date="2019-07" db="EMBL/GenBank/DDBJ databases">
        <title>Quadrisphaera sp. strain DD2A genome sequencing and assembly.</title>
        <authorList>
            <person name="Kim I."/>
        </authorList>
    </citation>
    <scope>NUCLEOTIDE SEQUENCE [LARGE SCALE GENOMIC DNA]</scope>
    <source>
        <strain evidence="2 3">DD2A</strain>
    </source>
</reference>
<evidence type="ECO:0000313" key="3">
    <source>
        <dbReference type="Proteomes" id="UP000321234"/>
    </source>
</evidence>
<keyword evidence="1" id="KW-0472">Membrane</keyword>
<comment type="caution">
    <text evidence="2">The sequence shown here is derived from an EMBL/GenBank/DDBJ whole genome shotgun (WGS) entry which is preliminary data.</text>
</comment>
<proteinExistence type="predicted"/>
<keyword evidence="3" id="KW-1185">Reference proteome</keyword>
<feature type="transmembrane region" description="Helical" evidence="1">
    <location>
        <begin position="89"/>
        <end position="111"/>
    </location>
</feature>
<accession>A0A5C8ZIP5</accession>
<dbReference type="AlphaFoldDB" id="A0A5C8ZIP5"/>
<keyword evidence="1" id="KW-1133">Transmembrane helix</keyword>
<feature type="transmembrane region" description="Helical" evidence="1">
    <location>
        <begin position="57"/>
        <end position="82"/>
    </location>
</feature>
<protein>
    <submittedName>
        <fullName evidence="2">Uncharacterized protein</fullName>
    </submittedName>
</protein>
<feature type="transmembrane region" description="Helical" evidence="1">
    <location>
        <begin position="21"/>
        <end position="51"/>
    </location>
</feature>
<dbReference type="RefSeq" id="WP_147925402.1">
    <property type="nucleotide sequence ID" value="NZ_VKAC01000003.1"/>
</dbReference>
<evidence type="ECO:0000256" key="1">
    <source>
        <dbReference type="SAM" id="Phobius"/>
    </source>
</evidence>
<name>A0A5C8ZIP5_9ACTN</name>
<dbReference type="EMBL" id="VKAC01000003">
    <property type="protein sequence ID" value="TXR56981.1"/>
    <property type="molecule type" value="Genomic_DNA"/>
</dbReference>
<sequence length="137" mass="14146">MARSVSYSSRSAAQRRRVPTRFVAAGVGAALVVLTGLLVLGPVLGLVAAAASAGPLLSIPVGSITAVVVLGYLLALGLLVAAALSRLPVASWTLVVVAWLVSLVVSVWPIIATADQAVDRGRDIWPWIQQLVQQVSS</sequence>
<evidence type="ECO:0000313" key="2">
    <source>
        <dbReference type="EMBL" id="TXR56981.1"/>
    </source>
</evidence>
<gene>
    <name evidence="2" type="ORF">FMM08_05650</name>
</gene>
<organism evidence="2 3">
    <name type="scientific">Quadrisphaera setariae</name>
    <dbReference type="NCBI Taxonomy" id="2593304"/>
    <lineage>
        <taxon>Bacteria</taxon>
        <taxon>Bacillati</taxon>
        <taxon>Actinomycetota</taxon>
        <taxon>Actinomycetes</taxon>
        <taxon>Kineosporiales</taxon>
        <taxon>Kineosporiaceae</taxon>
        <taxon>Quadrisphaera</taxon>
    </lineage>
</organism>
<dbReference type="Proteomes" id="UP000321234">
    <property type="component" value="Unassembled WGS sequence"/>
</dbReference>
<keyword evidence="1" id="KW-0812">Transmembrane</keyword>